<keyword evidence="12 22" id="KW-0418">Kinase</keyword>
<dbReference type="Proteomes" id="UP000503162">
    <property type="component" value="Chromosome"/>
</dbReference>
<dbReference type="InterPro" id="IPR036890">
    <property type="entry name" value="HATPase_C_sf"/>
</dbReference>
<dbReference type="SMART" id="SM00091">
    <property type="entry name" value="PAS"/>
    <property type="match status" value="1"/>
</dbReference>
<evidence type="ECO:0000256" key="16">
    <source>
        <dbReference type="ARBA" id="ARBA00023136"/>
    </source>
</evidence>
<evidence type="ECO:0000256" key="15">
    <source>
        <dbReference type="ARBA" id="ARBA00023012"/>
    </source>
</evidence>
<dbReference type="SUPFAM" id="SSF55785">
    <property type="entry name" value="PYP-like sensor domain (PAS domain)"/>
    <property type="match status" value="1"/>
</dbReference>
<dbReference type="SUPFAM" id="SSF55874">
    <property type="entry name" value="ATPase domain of HSP90 chaperone/DNA topoisomerase II/histidine kinase"/>
    <property type="match status" value="1"/>
</dbReference>
<organism evidence="22 23">
    <name type="scientific">Hydrogenophaga crocea</name>
    <dbReference type="NCBI Taxonomy" id="2716225"/>
    <lineage>
        <taxon>Bacteria</taxon>
        <taxon>Pseudomonadati</taxon>
        <taxon>Pseudomonadota</taxon>
        <taxon>Betaproteobacteria</taxon>
        <taxon>Burkholderiales</taxon>
        <taxon>Comamonadaceae</taxon>
        <taxon>Hydrogenophaga</taxon>
    </lineage>
</organism>
<comment type="subcellular location">
    <subcellularLocation>
        <location evidence="2">Cell inner membrane</location>
        <topology evidence="2">Multi-pass membrane protein</topology>
    </subcellularLocation>
</comment>
<feature type="chain" id="PRO_5026082862" description="Phosphate regulon sensor protein PhoR" evidence="19">
    <location>
        <begin position="22"/>
        <end position="440"/>
    </location>
</feature>
<keyword evidence="14" id="KW-1133">Transmembrane helix</keyword>
<keyword evidence="11" id="KW-0547">Nucleotide-binding</keyword>
<proteinExistence type="predicted"/>
<keyword evidence="18" id="KW-0175">Coiled coil</keyword>
<dbReference type="InterPro" id="IPR000014">
    <property type="entry name" value="PAS"/>
</dbReference>
<dbReference type="GO" id="GO:0005524">
    <property type="term" value="F:ATP binding"/>
    <property type="evidence" value="ECO:0007669"/>
    <property type="project" value="UniProtKB-KW"/>
</dbReference>
<feature type="signal peptide" evidence="19">
    <location>
        <begin position="1"/>
        <end position="21"/>
    </location>
</feature>
<dbReference type="GO" id="GO:0006355">
    <property type="term" value="P:regulation of DNA-templated transcription"/>
    <property type="evidence" value="ECO:0007669"/>
    <property type="project" value="InterPro"/>
</dbReference>
<comment type="catalytic activity">
    <reaction evidence="1">
        <text>ATP + protein L-histidine = ADP + protein N-phospho-L-histidine.</text>
        <dbReference type="EC" id="2.7.13.3"/>
    </reaction>
</comment>
<sequence length="440" mass="48376">MSRRVLELMLLVALGASVGWAANEAALTFGGALVGAGLWALRDTIQSVRVLRWFNKADPSRMPAYGGFWGELLDRARKLAKKLEKKAQNSDARLEDFLAAIQASPNGVVLLDASGRIEWCNLTAANQLGFDPQRDLGQYVRNMVRHPAFNAYLNAGDFGHEITIDGVGPRPSQPTKISLQLHPYGKKRKLMLTRDVTAVQLAETMRRDFVANVSHEIRTPLTVLSGFVETMQSLELSPEERHQYLGLMSQQAHRMQTLVNDLLTLSRLEGSPAPGQGEWVSTQELLDHVVQEGRGLTQAISAAAPHRIEPLDSPPFWISGAKSELISAMSNLMSNAVRYTPGGGLIEPGWRLRDDGCAEFFVRDQGPGIAAEHLPRLTERFYRVDRSRSRETGGTGLGLAIVKHVAQRHGGRLEVSSELGRGSSFNLVLPPTRVREAEPG</sequence>
<dbReference type="Pfam" id="PF00989">
    <property type="entry name" value="PAS"/>
    <property type="match status" value="1"/>
</dbReference>
<dbReference type="InterPro" id="IPR003661">
    <property type="entry name" value="HisK_dim/P_dom"/>
</dbReference>
<dbReference type="InterPro" id="IPR004358">
    <property type="entry name" value="Sig_transdc_His_kin-like_C"/>
</dbReference>
<evidence type="ECO:0000256" key="18">
    <source>
        <dbReference type="SAM" id="Coils"/>
    </source>
</evidence>
<dbReference type="Gene3D" id="3.30.450.20">
    <property type="entry name" value="PAS domain"/>
    <property type="match status" value="1"/>
</dbReference>
<dbReference type="CDD" id="cd00082">
    <property type="entry name" value="HisKA"/>
    <property type="match status" value="1"/>
</dbReference>
<keyword evidence="16" id="KW-0472">Membrane</keyword>
<evidence type="ECO:0000256" key="14">
    <source>
        <dbReference type="ARBA" id="ARBA00022989"/>
    </source>
</evidence>
<dbReference type="AlphaFoldDB" id="A0A6G8IFW7"/>
<dbReference type="InterPro" id="IPR014310">
    <property type="entry name" value="Sig_transdc_His_kinase_PhoR"/>
</dbReference>
<evidence type="ECO:0000259" key="21">
    <source>
        <dbReference type="PROSITE" id="PS50112"/>
    </source>
</evidence>
<evidence type="ECO:0000256" key="2">
    <source>
        <dbReference type="ARBA" id="ARBA00004429"/>
    </source>
</evidence>
<dbReference type="FunFam" id="1.10.287.130:FF:000001">
    <property type="entry name" value="Two-component sensor histidine kinase"/>
    <property type="match status" value="1"/>
</dbReference>
<dbReference type="FunFam" id="3.30.565.10:FF:000006">
    <property type="entry name" value="Sensor histidine kinase WalK"/>
    <property type="match status" value="1"/>
</dbReference>
<dbReference type="CDD" id="cd00130">
    <property type="entry name" value="PAS"/>
    <property type="match status" value="1"/>
</dbReference>
<dbReference type="GO" id="GO:0016036">
    <property type="term" value="P:cellular response to phosphate starvation"/>
    <property type="evidence" value="ECO:0007669"/>
    <property type="project" value="TreeGrafter"/>
</dbReference>
<evidence type="ECO:0000256" key="17">
    <source>
        <dbReference type="ARBA" id="ARBA00025207"/>
    </source>
</evidence>
<gene>
    <name evidence="22" type="primary">phoR</name>
    <name evidence="22" type="ORF">G9Q37_07920</name>
</gene>
<dbReference type="GO" id="GO:0005886">
    <property type="term" value="C:plasma membrane"/>
    <property type="evidence" value="ECO:0007669"/>
    <property type="project" value="UniProtKB-SubCell"/>
</dbReference>
<evidence type="ECO:0000256" key="5">
    <source>
        <dbReference type="ARBA" id="ARBA00022448"/>
    </source>
</evidence>
<dbReference type="InterPro" id="IPR003594">
    <property type="entry name" value="HATPase_dom"/>
</dbReference>
<dbReference type="SUPFAM" id="SSF47384">
    <property type="entry name" value="Homodimeric domain of signal transducing histidine kinase"/>
    <property type="match status" value="1"/>
</dbReference>
<keyword evidence="5" id="KW-0813">Transport</keyword>
<dbReference type="InterPro" id="IPR036097">
    <property type="entry name" value="HisK_dim/P_sf"/>
</dbReference>
<dbReference type="SMART" id="SM00387">
    <property type="entry name" value="HATPase_c"/>
    <property type="match status" value="1"/>
</dbReference>
<keyword evidence="6" id="KW-1003">Cell membrane</keyword>
<evidence type="ECO:0000313" key="23">
    <source>
        <dbReference type="Proteomes" id="UP000503162"/>
    </source>
</evidence>
<dbReference type="Pfam" id="PF11808">
    <property type="entry name" value="PhoR"/>
    <property type="match status" value="1"/>
</dbReference>
<dbReference type="RefSeq" id="WP_166226675.1">
    <property type="nucleotide sequence ID" value="NZ_CP049989.1"/>
</dbReference>
<keyword evidence="9" id="KW-0808">Transferase</keyword>
<evidence type="ECO:0000313" key="22">
    <source>
        <dbReference type="EMBL" id="QIM52072.1"/>
    </source>
</evidence>
<feature type="coiled-coil region" evidence="18">
    <location>
        <begin position="73"/>
        <end position="100"/>
    </location>
</feature>
<dbReference type="PRINTS" id="PR00344">
    <property type="entry name" value="BCTRLSENSOR"/>
</dbReference>
<evidence type="ECO:0000256" key="4">
    <source>
        <dbReference type="ARBA" id="ARBA00019665"/>
    </source>
</evidence>
<accession>A0A6G8IFW7</accession>
<keyword evidence="8" id="KW-0592">Phosphate transport</keyword>
<evidence type="ECO:0000256" key="12">
    <source>
        <dbReference type="ARBA" id="ARBA00022777"/>
    </source>
</evidence>
<dbReference type="PROSITE" id="PS50112">
    <property type="entry name" value="PAS"/>
    <property type="match status" value="1"/>
</dbReference>
<dbReference type="GO" id="GO:0000155">
    <property type="term" value="F:phosphorelay sensor kinase activity"/>
    <property type="evidence" value="ECO:0007669"/>
    <property type="project" value="InterPro"/>
</dbReference>
<evidence type="ECO:0000256" key="13">
    <source>
        <dbReference type="ARBA" id="ARBA00022840"/>
    </source>
</evidence>
<dbReference type="InterPro" id="IPR005467">
    <property type="entry name" value="His_kinase_dom"/>
</dbReference>
<dbReference type="NCBIfam" id="TIGR02966">
    <property type="entry name" value="phoR_proteo"/>
    <property type="match status" value="1"/>
</dbReference>
<comment type="function">
    <text evidence="17">Member of the two-component regulatory system PhoR/PhoB involved in the phosphate regulon genes expression. PhoR may function as a membrane-associated protein kinase that phosphorylates PhoB in response to environmental signals.</text>
</comment>
<evidence type="ECO:0000256" key="10">
    <source>
        <dbReference type="ARBA" id="ARBA00022692"/>
    </source>
</evidence>
<dbReference type="GO" id="GO:0004721">
    <property type="term" value="F:phosphoprotein phosphatase activity"/>
    <property type="evidence" value="ECO:0007669"/>
    <property type="project" value="InterPro"/>
</dbReference>
<keyword evidence="13" id="KW-0067">ATP-binding</keyword>
<protein>
    <recommendedName>
        <fullName evidence="4">Phosphate regulon sensor protein PhoR</fullName>
        <ecNumber evidence="3">2.7.13.3</ecNumber>
    </recommendedName>
</protein>
<evidence type="ECO:0000256" key="8">
    <source>
        <dbReference type="ARBA" id="ARBA00022592"/>
    </source>
</evidence>
<dbReference type="InterPro" id="IPR021766">
    <property type="entry name" value="PhoR_N"/>
</dbReference>
<feature type="domain" description="Histidine kinase" evidence="20">
    <location>
        <begin position="212"/>
        <end position="433"/>
    </location>
</feature>
<dbReference type="EC" id="2.7.13.3" evidence="3"/>
<evidence type="ECO:0000256" key="3">
    <source>
        <dbReference type="ARBA" id="ARBA00012438"/>
    </source>
</evidence>
<keyword evidence="7" id="KW-0597">Phosphoprotein</keyword>
<evidence type="ECO:0000256" key="11">
    <source>
        <dbReference type="ARBA" id="ARBA00022741"/>
    </source>
</evidence>
<reference evidence="22 23" key="1">
    <citation type="submission" date="2020-03" db="EMBL/GenBank/DDBJ databases">
        <title>Hydrogenophaga sp. nov. isolated from cyanobacterial mat.</title>
        <authorList>
            <person name="Thorat V."/>
            <person name="Kirdat K."/>
            <person name="Tiwarekar B."/>
            <person name="Costa E.D."/>
            <person name="Yadav A."/>
        </authorList>
    </citation>
    <scope>NUCLEOTIDE SEQUENCE [LARGE SCALE GENOMIC DNA]</scope>
    <source>
        <strain evidence="22 23">BA0156</strain>
    </source>
</reference>
<dbReference type="SMART" id="SM00388">
    <property type="entry name" value="HisKA"/>
    <property type="match status" value="1"/>
</dbReference>
<evidence type="ECO:0000259" key="20">
    <source>
        <dbReference type="PROSITE" id="PS50109"/>
    </source>
</evidence>
<evidence type="ECO:0000256" key="7">
    <source>
        <dbReference type="ARBA" id="ARBA00022553"/>
    </source>
</evidence>
<dbReference type="Pfam" id="PF00512">
    <property type="entry name" value="HisKA"/>
    <property type="match status" value="1"/>
</dbReference>
<dbReference type="Gene3D" id="1.10.287.130">
    <property type="match status" value="1"/>
</dbReference>
<dbReference type="KEGG" id="hcz:G9Q37_07920"/>
<dbReference type="InterPro" id="IPR050351">
    <property type="entry name" value="BphY/WalK/GraS-like"/>
</dbReference>
<name>A0A6G8IFW7_9BURK</name>
<evidence type="ECO:0000256" key="9">
    <source>
        <dbReference type="ARBA" id="ARBA00022679"/>
    </source>
</evidence>
<keyword evidence="19" id="KW-0732">Signal</keyword>
<dbReference type="Gene3D" id="3.30.565.10">
    <property type="entry name" value="Histidine kinase-like ATPase, C-terminal domain"/>
    <property type="match status" value="1"/>
</dbReference>
<feature type="domain" description="PAS" evidence="21">
    <location>
        <begin position="93"/>
        <end position="147"/>
    </location>
</feature>
<dbReference type="Pfam" id="PF02518">
    <property type="entry name" value="HATPase_c"/>
    <property type="match status" value="1"/>
</dbReference>
<evidence type="ECO:0000256" key="1">
    <source>
        <dbReference type="ARBA" id="ARBA00000085"/>
    </source>
</evidence>
<keyword evidence="15" id="KW-0902">Two-component regulatory system</keyword>
<dbReference type="PANTHER" id="PTHR45453">
    <property type="entry name" value="PHOSPHATE REGULON SENSOR PROTEIN PHOR"/>
    <property type="match status" value="1"/>
</dbReference>
<dbReference type="InterPro" id="IPR013767">
    <property type="entry name" value="PAS_fold"/>
</dbReference>
<evidence type="ECO:0000256" key="6">
    <source>
        <dbReference type="ARBA" id="ARBA00022475"/>
    </source>
</evidence>
<dbReference type="PANTHER" id="PTHR45453:SF1">
    <property type="entry name" value="PHOSPHATE REGULON SENSOR PROTEIN PHOR"/>
    <property type="match status" value="1"/>
</dbReference>
<dbReference type="PROSITE" id="PS50109">
    <property type="entry name" value="HIS_KIN"/>
    <property type="match status" value="1"/>
</dbReference>
<dbReference type="GO" id="GO:0006817">
    <property type="term" value="P:phosphate ion transport"/>
    <property type="evidence" value="ECO:0007669"/>
    <property type="project" value="UniProtKB-KW"/>
</dbReference>
<keyword evidence="10" id="KW-0812">Transmembrane</keyword>
<keyword evidence="23" id="KW-1185">Reference proteome</keyword>
<dbReference type="EMBL" id="CP049989">
    <property type="protein sequence ID" value="QIM52072.1"/>
    <property type="molecule type" value="Genomic_DNA"/>
</dbReference>
<dbReference type="InterPro" id="IPR035965">
    <property type="entry name" value="PAS-like_dom_sf"/>
</dbReference>
<evidence type="ECO:0000256" key="19">
    <source>
        <dbReference type="SAM" id="SignalP"/>
    </source>
</evidence>